<dbReference type="PANTHER" id="PTHR10801">
    <property type="entry name" value="24-DEHYDROCHOLESTEROL REDUCTASE"/>
    <property type="match status" value="1"/>
</dbReference>
<proteinExistence type="predicted"/>
<name>A0A0K0DPK6_ANGCA</name>
<dbReference type="GO" id="GO:0008202">
    <property type="term" value="P:steroid metabolic process"/>
    <property type="evidence" value="ECO:0007669"/>
    <property type="project" value="TreeGrafter"/>
</dbReference>
<dbReference type="InterPro" id="IPR040165">
    <property type="entry name" value="Diminuto-like"/>
</dbReference>
<dbReference type="WBParaSite" id="ACAC_0001369501-mRNA-1">
    <property type="protein sequence ID" value="ACAC_0001369501-mRNA-1"/>
    <property type="gene ID" value="ACAC_0001369501"/>
</dbReference>
<protein>
    <submittedName>
        <fullName evidence="3">DUF4806 domain-containing protein</fullName>
    </submittedName>
</protein>
<dbReference type="GO" id="GO:0000246">
    <property type="term" value="F:Delta24(24-1) sterol reductase activity"/>
    <property type="evidence" value="ECO:0007669"/>
    <property type="project" value="TreeGrafter"/>
</dbReference>
<dbReference type="AlphaFoldDB" id="A0A0K0DPK6"/>
<evidence type="ECO:0000256" key="1">
    <source>
        <dbReference type="ARBA" id="ARBA00023002"/>
    </source>
</evidence>
<dbReference type="Proteomes" id="UP000035642">
    <property type="component" value="Unassembled WGS sequence"/>
</dbReference>
<dbReference type="GO" id="GO:0005737">
    <property type="term" value="C:cytoplasm"/>
    <property type="evidence" value="ECO:0007669"/>
    <property type="project" value="TreeGrafter"/>
</dbReference>
<evidence type="ECO:0000313" key="3">
    <source>
        <dbReference type="WBParaSite" id="ACAC_0001369501-mRNA-1"/>
    </source>
</evidence>
<accession>A0A0K0DPK6</accession>
<reference evidence="2" key="1">
    <citation type="submission" date="2012-09" db="EMBL/GenBank/DDBJ databases">
        <authorList>
            <person name="Martin A.A."/>
        </authorList>
    </citation>
    <scope>NUCLEOTIDE SEQUENCE</scope>
</reference>
<dbReference type="STRING" id="6313.A0A0K0DPK6"/>
<evidence type="ECO:0000313" key="2">
    <source>
        <dbReference type="Proteomes" id="UP000035642"/>
    </source>
</evidence>
<keyword evidence="1" id="KW-0560">Oxidoreductase</keyword>
<organism evidence="2 3">
    <name type="scientific">Angiostrongylus cantonensis</name>
    <name type="common">Rat lungworm</name>
    <dbReference type="NCBI Taxonomy" id="6313"/>
    <lineage>
        <taxon>Eukaryota</taxon>
        <taxon>Metazoa</taxon>
        <taxon>Ecdysozoa</taxon>
        <taxon>Nematoda</taxon>
        <taxon>Chromadorea</taxon>
        <taxon>Rhabditida</taxon>
        <taxon>Rhabditina</taxon>
        <taxon>Rhabditomorpha</taxon>
        <taxon>Strongyloidea</taxon>
        <taxon>Metastrongylidae</taxon>
        <taxon>Angiostrongylus</taxon>
    </lineage>
</organism>
<dbReference type="PANTHER" id="PTHR10801:SF0">
    <property type="entry name" value="DELTA(24)-STEROL REDUCTASE"/>
    <property type="match status" value="1"/>
</dbReference>
<reference evidence="3" key="2">
    <citation type="submission" date="2017-02" db="UniProtKB">
        <authorList>
            <consortium name="WormBaseParasite"/>
        </authorList>
    </citation>
    <scope>IDENTIFICATION</scope>
</reference>
<sequence>LRKAKWPKRQPLNKDNSNKMDICTNLVSIKKGQLVRKYIYPLWMCPYNQPSCPGIFRQRSGRNMLFVSVGVHGSVRRDRFDLKDSIKRLEEFVISVKGVKMIHGDMRMSRAEFWQMFDSSLYEWIRVKYNCREAFLDVYDKICMSING</sequence>
<keyword evidence="2" id="KW-1185">Reference proteome</keyword>
<dbReference type="GO" id="GO:0016020">
    <property type="term" value="C:membrane"/>
    <property type="evidence" value="ECO:0007669"/>
    <property type="project" value="TreeGrafter"/>
</dbReference>